<dbReference type="Proteomes" id="UP000594454">
    <property type="component" value="Chromosome 3"/>
</dbReference>
<dbReference type="PANTHER" id="PTHR15909">
    <property type="entry name" value="39S RIBOSOMAL PROTEIN L35, MITOCHONDRIAL"/>
    <property type="match status" value="1"/>
</dbReference>
<dbReference type="GO" id="GO:0005739">
    <property type="term" value="C:mitochondrion"/>
    <property type="evidence" value="ECO:0007669"/>
    <property type="project" value="UniProtKB-SubCell"/>
</dbReference>
<comment type="similarity">
    <text evidence="2">Belongs to the bacterial ribosomal protein bL35 family.</text>
</comment>
<evidence type="ECO:0000256" key="5">
    <source>
        <dbReference type="ARBA" id="ARBA00023128"/>
    </source>
</evidence>
<dbReference type="Pfam" id="PF01632">
    <property type="entry name" value="Ribosomal_L35p"/>
    <property type="match status" value="1"/>
</dbReference>
<name>A0A7R8UQG2_HERIL</name>
<dbReference type="FunCoup" id="A0A7R8UQG2">
    <property type="interactions" value="946"/>
</dbReference>
<dbReference type="InParanoid" id="A0A7R8UQG2"/>
<gene>
    <name evidence="9" type="ORF">HERILL_LOCUS7638</name>
</gene>
<dbReference type="InterPro" id="IPR037229">
    <property type="entry name" value="Ribosomal_bL35_sf"/>
</dbReference>
<dbReference type="SUPFAM" id="SSF143034">
    <property type="entry name" value="L35p-like"/>
    <property type="match status" value="1"/>
</dbReference>
<dbReference type="OMA" id="PCARCIG"/>
<dbReference type="OrthoDB" id="5847109at2759"/>
<comment type="subcellular location">
    <subcellularLocation>
        <location evidence="1">Mitochondrion</location>
    </subcellularLocation>
</comment>
<evidence type="ECO:0000256" key="8">
    <source>
        <dbReference type="ARBA" id="ARBA00035418"/>
    </source>
</evidence>
<evidence type="ECO:0000313" key="10">
    <source>
        <dbReference type="Proteomes" id="UP000594454"/>
    </source>
</evidence>
<accession>A0A7R8UQG2</accession>
<evidence type="ECO:0000256" key="4">
    <source>
        <dbReference type="ARBA" id="ARBA00022980"/>
    </source>
</evidence>
<evidence type="ECO:0000313" key="9">
    <source>
        <dbReference type="EMBL" id="CAD7084760.1"/>
    </source>
</evidence>
<evidence type="ECO:0000256" key="2">
    <source>
        <dbReference type="ARBA" id="ARBA00006598"/>
    </source>
</evidence>
<dbReference type="EMBL" id="LR899011">
    <property type="protein sequence ID" value="CAD7084760.1"/>
    <property type="molecule type" value="Genomic_DNA"/>
</dbReference>
<keyword evidence="3" id="KW-0809">Transit peptide</keyword>
<reference evidence="9 10" key="1">
    <citation type="submission" date="2020-11" db="EMBL/GenBank/DDBJ databases">
        <authorList>
            <person name="Wallbank WR R."/>
            <person name="Pardo Diaz C."/>
            <person name="Kozak K."/>
            <person name="Martin S."/>
            <person name="Jiggins C."/>
            <person name="Moest M."/>
            <person name="Warren A I."/>
            <person name="Generalovic N T."/>
            <person name="Byers J.R.P. K."/>
            <person name="Montejo-Kovacevich G."/>
            <person name="Yen C E."/>
        </authorList>
    </citation>
    <scope>NUCLEOTIDE SEQUENCE [LARGE SCALE GENOMIC DNA]</scope>
</reference>
<dbReference type="AlphaFoldDB" id="A0A7R8UQG2"/>
<dbReference type="InterPro" id="IPR019338">
    <property type="entry name" value="Ribosomal_bL35m"/>
</dbReference>
<dbReference type="GO" id="GO:0005840">
    <property type="term" value="C:ribosome"/>
    <property type="evidence" value="ECO:0007669"/>
    <property type="project" value="UniProtKB-KW"/>
</dbReference>
<dbReference type="InterPro" id="IPR021137">
    <property type="entry name" value="Ribosomal_bL35-like"/>
</dbReference>
<protein>
    <recommendedName>
        <fullName evidence="7">Large ribosomal subunit protein bL35m</fullName>
    </recommendedName>
    <alternativeName>
        <fullName evidence="8">39S ribosomal protein L35, mitochondrial</fullName>
    </alternativeName>
</protein>
<keyword evidence="5" id="KW-0496">Mitochondrion</keyword>
<keyword evidence="6" id="KW-0687">Ribonucleoprotein</keyword>
<sequence length="182" mass="21267">MLRFAVTTALRASRNLQLVSQGCSKVNPILFASRNFASFRTQTTLLSSPSISSQCTPIRNSLLLQALLPNTPVLMQQPARSVTKFSLRKGKRKAVKAVIKRFKRLHWGAWIRTRCGRHKKMWKKSAALTKRLRQHVFVNGQQSMLLDKMVTKFWRRPKYYLDDPYTPYHTRNEFKLTKTKRM</sequence>
<evidence type="ECO:0000256" key="3">
    <source>
        <dbReference type="ARBA" id="ARBA00022946"/>
    </source>
</evidence>
<evidence type="ECO:0000256" key="1">
    <source>
        <dbReference type="ARBA" id="ARBA00004173"/>
    </source>
</evidence>
<evidence type="ECO:0000256" key="6">
    <source>
        <dbReference type="ARBA" id="ARBA00023274"/>
    </source>
</evidence>
<organism evidence="9 10">
    <name type="scientific">Hermetia illucens</name>
    <name type="common">Black soldier fly</name>
    <dbReference type="NCBI Taxonomy" id="343691"/>
    <lineage>
        <taxon>Eukaryota</taxon>
        <taxon>Metazoa</taxon>
        <taxon>Ecdysozoa</taxon>
        <taxon>Arthropoda</taxon>
        <taxon>Hexapoda</taxon>
        <taxon>Insecta</taxon>
        <taxon>Pterygota</taxon>
        <taxon>Neoptera</taxon>
        <taxon>Endopterygota</taxon>
        <taxon>Diptera</taxon>
        <taxon>Brachycera</taxon>
        <taxon>Stratiomyomorpha</taxon>
        <taxon>Stratiomyidae</taxon>
        <taxon>Hermetiinae</taxon>
        <taxon>Hermetia</taxon>
    </lineage>
</organism>
<dbReference type="GO" id="GO:0006412">
    <property type="term" value="P:translation"/>
    <property type="evidence" value="ECO:0007669"/>
    <property type="project" value="InterPro"/>
</dbReference>
<dbReference type="PANTHER" id="PTHR15909:SF0">
    <property type="entry name" value="LARGE RIBOSOMAL SUBUNIT PROTEIN BL35M"/>
    <property type="match status" value="1"/>
</dbReference>
<keyword evidence="10" id="KW-1185">Reference proteome</keyword>
<proteinExistence type="inferred from homology"/>
<evidence type="ECO:0000256" key="7">
    <source>
        <dbReference type="ARBA" id="ARBA00035273"/>
    </source>
</evidence>
<keyword evidence="4" id="KW-0689">Ribosomal protein</keyword>
<dbReference type="GO" id="GO:0003735">
    <property type="term" value="F:structural constituent of ribosome"/>
    <property type="evidence" value="ECO:0007669"/>
    <property type="project" value="InterPro"/>
</dbReference>
<dbReference type="GO" id="GO:1990904">
    <property type="term" value="C:ribonucleoprotein complex"/>
    <property type="evidence" value="ECO:0007669"/>
    <property type="project" value="UniProtKB-KW"/>
</dbReference>